<dbReference type="InterPro" id="IPR036928">
    <property type="entry name" value="AS_sf"/>
</dbReference>
<comment type="caution">
    <text evidence="2">The sequence shown here is derived from an EMBL/GenBank/DDBJ whole genome shotgun (WGS) entry which is preliminary data.</text>
</comment>
<dbReference type="InterPro" id="IPR000120">
    <property type="entry name" value="Amidase"/>
</dbReference>
<dbReference type="Pfam" id="PF01425">
    <property type="entry name" value="Amidase"/>
    <property type="match status" value="1"/>
</dbReference>
<organism evidence="2 3">
    <name type="scientific">Roseinatronobacter monicus</name>
    <dbReference type="NCBI Taxonomy" id="393481"/>
    <lineage>
        <taxon>Bacteria</taxon>
        <taxon>Pseudomonadati</taxon>
        <taxon>Pseudomonadota</taxon>
        <taxon>Alphaproteobacteria</taxon>
        <taxon>Rhodobacterales</taxon>
        <taxon>Paracoccaceae</taxon>
        <taxon>Roseinatronobacter</taxon>
    </lineage>
</organism>
<dbReference type="RefSeq" id="WP_142083621.1">
    <property type="nucleotide sequence ID" value="NZ_VFPT01000001.1"/>
</dbReference>
<protein>
    <submittedName>
        <fullName evidence="2">Aspartyl-tRNA(Asn)/glutamyl-tRNA(Gln) amidotransferase subunit A</fullName>
    </submittedName>
</protein>
<proteinExistence type="predicted"/>
<feature type="domain" description="Amidase" evidence="1">
    <location>
        <begin position="27"/>
        <end position="433"/>
    </location>
</feature>
<gene>
    <name evidence="2" type="ORF">BD293_3383</name>
</gene>
<dbReference type="AlphaFoldDB" id="A0A543KHZ4"/>
<dbReference type="Proteomes" id="UP000320582">
    <property type="component" value="Unassembled WGS sequence"/>
</dbReference>
<reference evidence="2 3" key="1">
    <citation type="submission" date="2019-06" db="EMBL/GenBank/DDBJ databases">
        <title>Genomic Encyclopedia of Archaeal and Bacterial Type Strains, Phase II (KMG-II): from individual species to whole genera.</title>
        <authorList>
            <person name="Goeker M."/>
        </authorList>
    </citation>
    <scope>NUCLEOTIDE SEQUENCE [LARGE SCALE GENOMIC DNA]</scope>
    <source>
        <strain evidence="2 3">DSM 18423</strain>
    </source>
</reference>
<dbReference type="PANTHER" id="PTHR11895">
    <property type="entry name" value="TRANSAMIDASE"/>
    <property type="match status" value="1"/>
</dbReference>
<accession>A0A543KHZ4</accession>
<dbReference type="EMBL" id="VFPT01000001">
    <property type="protein sequence ID" value="TQM94698.1"/>
    <property type="molecule type" value="Genomic_DNA"/>
</dbReference>
<dbReference type="Gene3D" id="3.90.1300.10">
    <property type="entry name" value="Amidase signature (AS) domain"/>
    <property type="match status" value="1"/>
</dbReference>
<evidence type="ECO:0000259" key="1">
    <source>
        <dbReference type="Pfam" id="PF01425"/>
    </source>
</evidence>
<dbReference type="OrthoDB" id="9811471at2"/>
<keyword evidence="2" id="KW-0808">Transferase</keyword>
<dbReference type="GO" id="GO:0016740">
    <property type="term" value="F:transferase activity"/>
    <property type="evidence" value="ECO:0007669"/>
    <property type="project" value="UniProtKB-KW"/>
</dbReference>
<dbReference type="SUPFAM" id="SSF75304">
    <property type="entry name" value="Amidase signature (AS) enzymes"/>
    <property type="match status" value="1"/>
</dbReference>
<dbReference type="InterPro" id="IPR020556">
    <property type="entry name" value="Amidase_CS"/>
</dbReference>
<keyword evidence="3" id="KW-1185">Reference proteome</keyword>
<name>A0A543KHZ4_9RHOB</name>
<dbReference type="PROSITE" id="PS00571">
    <property type="entry name" value="AMIDASES"/>
    <property type="match status" value="1"/>
</dbReference>
<evidence type="ECO:0000313" key="2">
    <source>
        <dbReference type="EMBL" id="TQM94698.1"/>
    </source>
</evidence>
<dbReference type="PANTHER" id="PTHR11895:SF176">
    <property type="entry name" value="AMIDASE AMID-RELATED"/>
    <property type="match status" value="1"/>
</dbReference>
<evidence type="ECO:0000313" key="3">
    <source>
        <dbReference type="Proteomes" id="UP000320582"/>
    </source>
</evidence>
<sequence>MTDIKWADHSACDIGRAIGQGEICPVELAESYLGAISAHPDGQRIYARLTRNRALDEAMAARGRARAGLRRGVLDGVPVSWKDLFDTAHVATESGTALLRGRVPTADAAVLRAMSQAGTVCLGKTHMTEFAYSGLGLNPVTETPPCINNPQAVPGGSSSGAAASVAFGLAAVAIGSDTGGSVRIPAAWNDLVGLKTTSGRLSLEGVVPLAPKFDTVGPLARSVEDCAQVLADMENRPAPDLRGATLAGRRFLVLEGAPFDSIRDQPAQGFEQAVTRLEQAGAQIDRATLAPVEEALALSPIIYTPECYAQWRELIETRPEAVFSPILERFRSGRDYIATDYLAAWDALRAHRQAYLAQTAGYDAVLLPTAANLPPDAARLMQDHAYFTIENLLTLRNTRIGNMLGLCVLTLPTAIPSVGISLMAPPMAEDRLLRLGAAAEAVVRGV</sequence>
<dbReference type="InterPro" id="IPR023631">
    <property type="entry name" value="Amidase_dom"/>
</dbReference>